<keyword evidence="2" id="KW-1185">Reference proteome</keyword>
<evidence type="ECO:0000313" key="1">
    <source>
        <dbReference type="EMBL" id="GGK92023.1"/>
    </source>
</evidence>
<organism evidence="1 2">
    <name type="scientific">Nocardia jinanensis</name>
    <dbReference type="NCBI Taxonomy" id="382504"/>
    <lineage>
        <taxon>Bacteria</taxon>
        <taxon>Bacillati</taxon>
        <taxon>Actinomycetota</taxon>
        <taxon>Actinomycetes</taxon>
        <taxon>Mycobacteriales</taxon>
        <taxon>Nocardiaceae</taxon>
        <taxon>Nocardia</taxon>
    </lineage>
</organism>
<proteinExistence type="predicted"/>
<accession>A0A917R6I3</accession>
<comment type="caution">
    <text evidence="1">The sequence shown here is derived from an EMBL/GenBank/DDBJ whole genome shotgun (WGS) entry which is preliminary data.</text>
</comment>
<evidence type="ECO:0000313" key="2">
    <source>
        <dbReference type="Proteomes" id="UP000638263"/>
    </source>
</evidence>
<dbReference type="Proteomes" id="UP000638263">
    <property type="component" value="Unassembled WGS sequence"/>
</dbReference>
<name>A0A917R6I3_9NOCA</name>
<sequence length="70" mass="7861">MGGGQHQMIVATGPAQCTQCRDRGEQITETACLKHENYRHPTLLATCCPLRRPLPNRSGEERTTREHFLG</sequence>
<dbReference type="AlphaFoldDB" id="A0A917R6I3"/>
<dbReference type="EMBL" id="BMMH01000001">
    <property type="protein sequence ID" value="GGK92023.1"/>
    <property type="molecule type" value="Genomic_DNA"/>
</dbReference>
<reference evidence="1" key="1">
    <citation type="journal article" date="2014" name="Int. J. Syst. Evol. Microbiol.">
        <title>Complete genome sequence of Corynebacterium casei LMG S-19264T (=DSM 44701T), isolated from a smear-ripened cheese.</title>
        <authorList>
            <consortium name="US DOE Joint Genome Institute (JGI-PGF)"/>
            <person name="Walter F."/>
            <person name="Albersmeier A."/>
            <person name="Kalinowski J."/>
            <person name="Ruckert C."/>
        </authorList>
    </citation>
    <scope>NUCLEOTIDE SEQUENCE</scope>
    <source>
        <strain evidence="1">CGMCC 4.3508</strain>
    </source>
</reference>
<protein>
    <submittedName>
        <fullName evidence="1">Uncharacterized protein</fullName>
    </submittedName>
</protein>
<gene>
    <name evidence="1" type="ORF">GCM10011588_03010</name>
</gene>
<reference evidence="1" key="2">
    <citation type="submission" date="2020-09" db="EMBL/GenBank/DDBJ databases">
        <authorList>
            <person name="Sun Q."/>
            <person name="Zhou Y."/>
        </authorList>
    </citation>
    <scope>NUCLEOTIDE SEQUENCE</scope>
    <source>
        <strain evidence="1">CGMCC 4.3508</strain>
    </source>
</reference>